<protein>
    <recommendedName>
        <fullName evidence="3">F-box domain-containing protein</fullName>
    </recommendedName>
</protein>
<dbReference type="OrthoDB" id="4475229at2759"/>
<reference evidence="1 2" key="1">
    <citation type="journal article" date="2011" name="Genome Res.">
        <title>Comparative genomics of citric-acid-producing Aspergillus niger ATCC 1015 versus enzyme-producing CBS 513.88.</title>
        <authorList>
            <person name="Andersen M.R."/>
            <person name="Salazar M.P."/>
            <person name="Schaap P.J."/>
            <person name="van de Vondervoort P.J."/>
            <person name="Culley D."/>
            <person name="Thykaer J."/>
            <person name="Frisvad J.C."/>
            <person name="Nielsen K.F."/>
            <person name="Albang R."/>
            <person name="Albermann K."/>
            <person name="Berka R.M."/>
            <person name="Braus G.H."/>
            <person name="Braus-Stromeyer S.A."/>
            <person name="Corrochano L.M."/>
            <person name="Dai Z."/>
            <person name="van Dijck P.W."/>
            <person name="Hofmann G."/>
            <person name="Lasure L.L."/>
            <person name="Magnuson J.K."/>
            <person name="Menke H."/>
            <person name="Meijer M."/>
            <person name="Meijer S.L."/>
            <person name="Nielsen J.B."/>
            <person name="Nielsen M.L."/>
            <person name="van Ooyen A.J."/>
            <person name="Pel H.J."/>
            <person name="Poulsen L."/>
            <person name="Samson R.A."/>
            <person name="Stam H."/>
            <person name="Tsang A."/>
            <person name="van den Brink J.M."/>
            <person name="Atkins A."/>
            <person name="Aerts A."/>
            <person name="Shapiro H."/>
            <person name="Pangilinan J."/>
            <person name="Salamov A."/>
            <person name="Lou Y."/>
            <person name="Lindquist E."/>
            <person name="Lucas S."/>
            <person name="Grimwood J."/>
            <person name="Grigoriev I.V."/>
            <person name="Kubicek C.P."/>
            <person name="Martinez D."/>
            <person name="van Peij N.N."/>
            <person name="Roubos J.A."/>
            <person name="Nielsen J."/>
            <person name="Baker S.E."/>
        </authorList>
    </citation>
    <scope>NUCLEOTIDE SEQUENCE [LARGE SCALE GENOMIC DNA]</scope>
    <source>
        <strain evidence="2">ATCC 1015 / CBS 113.46 / FGSC A1144 / LSHB Ac4 / NCTC 3858a / NRRL 328 / USDA 3528.7</strain>
    </source>
</reference>
<gene>
    <name evidence="1" type="ORF">ASPNIDRAFT_124153</name>
</gene>
<feature type="non-terminal residue" evidence="1">
    <location>
        <position position="385"/>
    </location>
</feature>
<dbReference type="Gene3D" id="3.80.10.10">
    <property type="entry name" value="Ribonuclease Inhibitor"/>
    <property type="match status" value="1"/>
</dbReference>
<proteinExistence type="predicted"/>
<name>G3Y5F6_ASPNA</name>
<dbReference type="AlphaFoldDB" id="G3Y5F6"/>
<accession>G3Y5F6</accession>
<dbReference type="SUPFAM" id="SSF52058">
    <property type="entry name" value="L domain-like"/>
    <property type="match status" value="1"/>
</dbReference>
<dbReference type="Proteomes" id="UP000009038">
    <property type="component" value="Unassembled WGS sequence"/>
</dbReference>
<dbReference type="InterPro" id="IPR032675">
    <property type="entry name" value="LRR_dom_sf"/>
</dbReference>
<evidence type="ECO:0000313" key="2">
    <source>
        <dbReference type="Proteomes" id="UP000009038"/>
    </source>
</evidence>
<dbReference type="EMBL" id="ACJE01000013">
    <property type="protein sequence ID" value="EHA21821.1"/>
    <property type="molecule type" value="Genomic_DNA"/>
</dbReference>
<organism evidence="1 2">
    <name type="scientific">Aspergillus niger (strain ATCC 1015 / CBS 113.46 / FGSC A1144 / LSHB Ac4 / NCTC 3858a / NRRL 328 / USDA 3528.7)</name>
    <dbReference type="NCBI Taxonomy" id="380704"/>
    <lineage>
        <taxon>Eukaryota</taxon>
        <taxon>Fungi</taxon>
        <taxon>Dikarya</taxon>
        <taxon>Ascomycota</taxon>
        <taxon>Pezizomycotina</taxon>
        <taxon>Eurotiomycetes</taxon>
        <taxon>Eurotiomycetidae</taxon>
        <taxon>Eurotiales</taxon>
        <taxon>Aspergillaceae</taxon>
        <taxon>Aspergillus</taxon>
        <taxon>Aspergillus subgen. Circumdati</taxon>
    </lineage>
</organism>
<evidence type="ECO:0000313" key="1">
    <source>
        <dbReference type="EMBL" id="EHA21821.1"/>
    </source>
</evidence>
<evidence type="ECO:0008006" key="3">
    <source>
        <dbReference type="Google" id="ProtNLM"/>
    </source>
</evidence>
<sequence length="385" mass="43325">MPILALPLEIIYLIVEQLTTRDLWSVYDCCHGLRACAARFLFCKVSIKFDESTPALLNARYFRPPRSSLLQCLRQWSSYVRTVDIWGDEEMILPGFFDCHAGAPSVLQYGSIPADRNRSISYPPALASLQRLLGHLSSHPTVETLSVDFMSPRTWQPQMIFSHLRELHLSCIEHEPGLCILPPLPVLERLSLNFCCYCLECPKSDNGPCTQLLFEQLPQLLALSISGARQGSIVCRGYASHLRRFELSFSTDIDLAALCPTLGVCLEEVVIADCELVGDMAPDAQRWPYLRRLRISDSVSAVALLGHVQLPPSADVHVRIHPTDVQHLFQWPLVLQALSTVPVTVSFSSHPDLPYPHCLPLHQLMTLPTVQIDKFDRPWLVTLLQ</sequence>
<dbReference type="HOGENOM" id="CLU_718773_0_0_1"/>
<comment type="caution">
    <text evidence="1">The sequence shown here is derived from an EMBL/GenBank/DDBJ whole genome shotgun (WGS) entry which is preliminary data.</text>
</comment>